<dbReference type="Proteomes" id="UP001596380">
    <property type="component" value="Unassembled WGS sequence"/>
</dbReference>
<reference evidence="3" key="1">
    <citation type="journal article" date="2019" name="Int. J. Syst. Evol. Microbiol.">
        <title>The Global Catalogue of Microorganisms (GCM) 10K type strain sequencing project: providing services to taxonomists for standard genome sequencing and annotation.</title>
        <authorList>
            <consortium name="The Broad Institute Genomics Platform"/>
            <consortium name="The Broad Institute Genome Sequencing Center for Infectious Disease"/>
            <person name="Wu L."/>
            <person name="Ma J."/>
        </authorList>
    </citation>
    <scope>NUCLEOTIDE SEQUENCE [LARGE SCALE GENOMIC DNA]</scope>
    <source>
        <strain evidence="3">JCM 3369</strain>
    </source>
</reference>
<accession>A0ABW2CKG1</accession>
<dbReference type="RefSeq" id="WP_160822645.1">
    <property type="nucleotide sequence ID" value="NZ_JBHSXS010000012.1"/>
</dbReference>
<name>A0ABW2CKG1_9ACTN</name>
<gene>
    <name evidence="2" type="ORF">ACFQKB_21135</name>
</gene>
<sequence>MPRRSTPAVRLAIILGSALAAGILTGTLTYVGTASLSLAAVAAINTVLTVISLLMQIFPLGPADGGGNAPG</sequence>
<comment type="caution">
    <text evidence="2">The sequence shown here is derived from an EMBL/GenBank/DDBJ whole genome shotgun (WGS) entry which is preliminary data.</text>
</comment>
<evidence type="ECO:0000313" key="3">
    <source>
        <dbReference type="Proteomes" id="UP001596380"/>
    </source>
</evidence>
<keyword evidence="1" id="KW-0472">Membrane</keyword>
<organism evidence="2 3">
    <name type="scientific">Actinomadura yumaensis</name>
    <dbReference type="NCBI Taxonomy" id="111807"/>
    <lineage>
        <taxon>Bacteria</taxon>
        <taxon>Bacillati</taxon>
        <taxon>Actinomycetota</taxon>
        <taxon>Actinomycetes</taxon>
        <taxon>Streptosporangiales</taxon>
        <taxon>Thermomonosporaceae</taxon>
        <taxon>Actinomadura</taxon>
    </lineage>
</organism>
<keyword evidence="1" id="KW-1133">Transmembrane helix</keyword>
<keyword evidence="1" id="KW-0812">Transmembrane</keyword>
<evidence type="ECO:0000313" key="2">
    <source>
        <dbReference type="EMBL" id="MFC6882272.1"/>
    </source>
</evidence>
<keyword evidence="3" id="KW-1185">Reference proteome</keyword>
<protein>
    <submittedName>
        <fullName evidence="2">Uncharacterized protein</fullName>
    </submittedName>
</protein>
<evidence type="ECO:0000256" key="1">
    <source>
        <dbReference type="SAM" id="Phobius"/>
    </source>
</evidence>
<feature type="transmembrane region" description="Helical" evidence="1">
    <location>
        <begin position="12"/>
        <end position="32"/>
    </location>
</feature>
<feature type="transmembrane region" description="Helical" evidence="1">
    <location>
        <begin position="38"/>
        <end position="58"/>
    </location>
</feature>
<proteinExistence type="predicted"/>
<dbReference type="EMBL" id="JBHSXS010000012">
    <property type="protein sequence ID" value="MFC6882272.1"/>
    <property type="molecule type" value="Genomic_DNA"/>
</dbReference>